<accession>A0AAP0LNV0</accession>
<protein>
    <recommendedName>
        <fullName evidence="3">NB-ARC domain-containing protein</fullName>
    </recommendedName>
</protein>
<reference evidence="1 2" key="1">
    <citation type="submission" date="2024-05" db="EMBL/GenBank/DDBJ databases">
        <title>Haplotype-resolved chromosome-level genome assembly of Huyou (Citrus changshanensis).</title>
        <authorList>
            <person name="Miao C."/>
            <person name="Chen W."/>
            <person name="Wu Y."/>
            <person name="Wang L."/>
            <person name="Zhao S."/>
            <person name="Grierson D."/>
            <person name="Xu C."/>
            <person name="Chen K."/>
        </authorList>
    </citation>
    <scope>NUCLEOTIDE SEQUENCE [LARGE SCALE GENOMIC DNA]</scope>
    <source>
        <strain evidence="1">01-14</strain>
        <tissue evidence="1">Leaf</tissue>
    </source>
</reference>
<name>A0AAP0LNV0_9ROSI</name>
<evidence type="ECO:0000313" key="2">
    <source>
        <dbReference type="Proteomes" id="UP001428341"/>
    </source>
</evidence>
<dbReference type="AlphaFoldDB" id="A0AAP0LNV0"/>
<sequence length="230" mass="25621">MWGEERGCACAAVDHCQRRTSAHPFAFVDRCRRRRSARPCAAVDRCLGTPSAAAIDGRDNFDEFRIAKAIIEALEGSAPNLGELQSLLQHIYASIVGKRFFLVLDDVWTDDYSKWEPFHNCLMNGLRGSSSRHTSAGCVVEAARNILCNVWKTVVETMFYRVILGIAASHARFPELGNGILYEPREHPVIKRLWLAAVVCIALLVIKKCEHFVALLTNLTPVVWGGIGVR</sequence>
<organism evidence="1 2">
    <name type="scientific">Citrus x changshan-huyou</name>
    <dbReference type="NCBI Taxonomy" id="2935761"/>
    <lineage>
        <taxon>Eukaryota</taxon>
        <taxon>Viridiplantae</taxon>
        <taxon>Streptophyta</taxon>
        <taxon>Embryophyta</taxon>
        <taxon>Tracheophyta</taxon>
        <taxon>Spermatophyta</taxon>
        <taxon>Magnoliopsida</taxon>
        <taxon>eudicotyledons</taxon>
        <taxon>Gunneridae</taxon>
        <taxon>Pentapetalae</taxon>
        <taxon>rosids</taxon>
        <taxon>malvids</taxon>
        <taxon>Sapindales</taxon>
        <taxon>Rutaceae</taxon>
        <taxon>Aurantioideae</taxon>
        <taxon>Citrus</taxon>
    </lineage>
</organism>
<gene>
    <name evidence="1" type="ORF">WN944_024396</name>
</gene>
<keyword evidence="2" id="KW-1185">Reference proteome</keyword>
<evidence type="ECO:0000313" key="1">
    <source>
        <dbReference type="EMBL" id="KAK9181259.1"/>
    </source>
</evidence>
<dbReference type="EMBL" id="JBCGBO010000024">
    <property type="protein sequence ID" value="KAK9181259.1"/>
    <property type="molecule type" value="Genomic_DNA"/>
</dbReference>
<dbReference type="Gene3D" id="3.40.50.300">
    <property type="entry name" value="P-loop containing nucleotide triphosphate hydrolases"/>
    <property type="match status" value="1"/>
</dbReference>
<comment type="caution">
    <text evidence="1">The sequence shown here is derived from an EMBL/GenBank/DDBJ whole genome shotgun (WGS) entry which is preliminary data.</text>
</comment>
<proteinExistence type="predicted"/>
<dbReference type="Proteomes" id="UP001428341">
    <property type="component" value="Unassembled WGS sequence"/>
</dbReference>
<dbReference type="InterPro" id="IPR027417">
    <property type="entry name" value="P-loop_NTPase"/>
</dbReference>
<evidence type="ECO:0008006" key="3">
    <source>
        <dbReference type="Google" id="ProtNLM"/>
    </source>
</evidence>